<dbReference type="SUPFAM" id="SSF51182">
    <property type="entry name" value="RmlC-like cupins"/>
    <property type="match status" value="1"/>
</dbReference>
<accession>A0ABT2TVF1</accession>
<evidence type="ECO:0000313" key="2">
    <source>
        <dbReference type="EMBL" id="MCU6765419.1"/>
    </source>
</evidence>
<dbReference type="PANTHER" id="PTHR33387">
    <property type="entry name" value="RMLC-LIKE JELLY ROLL FOLD PROTEIN"/>
    <property type="match status" value="1"/>
</dbReference>
<dbReference type="InterPro" id="IPR039935">
    <property type="entry name" value="YML079W-like"/>
</dbReference>
<keyword evidence="3" id="KW-1185">Reference proteome</keyword>
<feature type="domain" description="DUF985" evidence="1">
    <location>
        <begin position="4"/>
        <end position="133"/>
    </location>
</feature>
<comment type="caution">
    <text evidence="2">The sequence shown here is derived from an EMBL/GenBank/DDBJ whole genome shotgun (WGS) entry which is preliminary data.</text>
</comment>
<dbReference type="InterPro" id="IPR009327">
    <property type="entry name" value="Cupin_DUF985"/>
</dbReference>
<sequence>MTAQDVIRLLDMVPLGQEGGMVKETWKSKKKDHGISEGSAIYYLLTEDSFSHLHRLTGEEVYHFYMGDPVELCELMPDGSTKLTVLGTDLFKGQVPQHVVEGGVWQGSRLKEGGKWALLGTTMCPAYSEKEYEHGNREELLKKYPDAAAYIRKLTGEVKDW</sequence>
<name>A0ABT2TVF1_9FIRM</name>
<evidence type="ECO:0000313" key="3">
    <source>
        <dbReference type="Proteomes" id="UP001652409"/>
    </source>
</evidence>
<dbReference type="PANTHER" id="PTHR33387:SF3">
    <property type="entry name" value="DUF985 DOMAIN-CONTAINING PROTEIN"/>
    <property type="match status" value="1"/>
</dbReference>
<organism evidence="2 3">
    <name type="scientific">Blautia ammoniilytica</name>
    <dbReference type="NCBI Taxonomy" id="2981782"/>
    <lineage>
        <taxon>Bacteria</taxon>
        <taxon>Bacillati</taxon>
        <taxon>Bacillota</taxon>
        <taxon>Clostridia</taxon>
        <taxon>Lachnospirales</taxon>
        <taxon>Lachnospiraceae</taxon>
        <taxon>Blautia</taxon>
    </lineage>
</organism>
<dbReference type="CDD" id="cd06121">
    <property type="entry name" value="cupin_YML079wp"/>
    <property type="match status" value="1"/>
</dbReference>
<gene>
    <name evidence="2" type="ORF">OCV61_08325</name>
</gene>
<dbReference type="InterPro" id="IPR011051">
    <property type="entry name" value="RmlC_Cupin_sf"/>
</dbReference>
<proteinExistence type="predicted"/>
<dbReference type="EMBL" id="JAOQJL010000013">
    <property type="protein sequence ID" value="MCU6765419.1"/>
    <property type="molecule type" value="Genomic_DNA"/>
</dbReference>
<dbReference type="Gene3D" id="2.60.120.10">
    <property type="entry name" value="Jelly Rolls"/>
    <property type="match status" value="1"/>
</dbReference>
<reference evidence="2 3" key="1">
    <citation type="journal article" date="2021" name="ISME Commun">
        <title>Automated analysis of genomic sequences facilitates high-throughput and comprehensive description of bacteria.</title>
        <authorList>
            <person name="Hitch T.C.A."/>
        </authorList>
    </citation>
    <scope>NUCLEOTIDE SEQUENCE [LARGE SCALE GENOMIC DNA]</scope>
    <source>
        <strain evidence="2 3">Sanger_23</strain>
    </source>
</reference>
<evidence type="ECO:0000259" key="1">
    <source>
        <dbReference type="Pfam" id="PF06172"/>
    </source>
</evidence>
<dbReference type="RefSeq" id="WP_158421447.1">
    <property type="nucleotide sequence ID" value="NZ_JAOQJL010000013.1"/>
</dbReference>
<dbReference type="Pfam" id="PF06172">
    <property type="entry name" value="Cupin_5"/>
    <property type="match status" value="1"/>
</dbReference>
<protein>
    <submittedName>
        <fullName evidence="2">Cupin domain-containing protein</fullName>
    </submittedName>
</protein>
<dbReference type="InterPro" id="IPR014710">
    <property type="entry name" value="RmlC-like_jellyroll"/>
</dbReference>
<dbReference type="Proteomes" id="UP001652409">
    <property type="component" value="Unassembled WGS sequence"/>
</dbReference>